<feature type="compositionally biased region" description="Acidic residues" evidence="5">
    <location>
        <begin position="51"/>
        <end position="65"/>
    </location>
</feature>
<feature type="region of interest" description="Disordered" evidence="5">
    <location>
        <begin position="614"/>
        <end position="642"/>
    </location>
</feature>
<dbReference type="eggNOG" id="KOG1001">
    <property type="taxonomic scope" value="Eukaryota"/>
</dbReference>
<dbReference type="InterPro" id="IPR027417">
    <property type="entry name" value="P-loop_NTPase"/>
</dbReference>
<dbReference type="SUPFAM" id="SSF52540">
    <property type="entry name" value="P-loop containing nucleoside triphosphate hydrolases"/>
    <property type="match status" value="2"/>
</dbReference>
<dbReference type="GO" id="GO:0005634">
    <property type="term" value="C:nucleus"/>
    <property type="evidence" value="ECO:0007669"/>
    <property type="project" value="TreeGrafter"/>
</dbReference>
<dbReference type="OrthoDB" id="448448at2759"/>
<dbReference type="GeneID" id="11519412"/>
<feature type="compositionally biased region" description="Basic residues" evidence="5">
    <location>
        <begin position="203"/>
        <end position="219"/>
    </location>
</feature>
<evidence type="ECO:0000259" key="6">
    <source>
        <dbReference type="PROSITE" id="PS51192"/>
    </source>
</evidence>
<keyword evidence="1" id="KW-0547">Nucleotide-binding</keyword>
<protein>
    <submittedName>
        <fullName evidence="8">Uncharacterized protein</fullName>
    </submittedName>
</protein>
<dbReference type="GO" id="GO:0006281">
    <property type="term" value="P:DNA repair"/>
    <property type="evidence" value="ECO:0007669"/>
    <property type="project" value="TreeGrafter"/>
</dbReference>
<keyword evidence="2" id="KW-0378">Hydrolase</keyword>
<evidence type="ECO:0000313" key="8">
    <source>
        <dbReference type="EMBL" id="AEO70725.1"/>
    </source>
</evidence>
<dbReference type="CDD" id="cd18793">
    <property type="entry name" value="SF2_C_SNF"/>
    <property type="match status" value="1"/>
</dbReference>
<dbReference type="Proteomes" id="UP000008181">
    <property type="component" value="Chromosome 5"/>
</dbReference>
<dbReference type="Pfam" id="PF00176">
    <property type="entry name" value="SNF2-rel_dom"/>
    <property type="match status" value="1"/>
</dbReference>
<dbReference type="PROSITE" id="PS51194">
    <property type="entry name" value="HELICASE_CTER"/>
    <property type="match status" value="1"/>
</dbReference>
<dbReference type="InterPro" id="IPR014001">
    <property type="entry name" value="Helicase_ATP-bd"/>
</dbReference>
<dbReference type="AlphaFoldDB" id="G2RD32"/>
<evidence type="ECO:0000256" key="3">
    <source>
        <dbReference type="ARBA" id="ARBA00022806"/>
    </source>
</evidence>
<feature type="compositionally biased region" description="Basic and acidic residues" evidence="5">
    <location>
        <begin position="79"/>
        <end position="88"/>
    </location>
</feature>
<feature type="compositionally biased region" description="Basic and acidic residues" evidence="5">
    <location>
        <begin position="1"/>
        <end position="10"/>
    </location>
</feature>
<feature type="domain" description="Helicase ATP-binding" evidence="6">
    <location>
        <begin position="329"/>
        <end position="520"/>
    </location>
</feature>
<feature type="compositionally biased region" description="Basic and acidic residues" evidence="5">
    <location>
        <begin position="36"/>
        <end position="50"/>
    </location>
</feature>
<dbReference type="RefSeq" id="XP_003657061.1">
    <property type="nucleotide sequence ID" value="XM_003657013.1"/>
</dbReference>
<organism evidence="8 9">
    <name type="scientific">Thermothielavioides terrestris (strain ATCC 38088 / NRRL 8126)</name>
    <name type="common">Thielavia terrestris</name>
    <dbReference type="NCBI Taxonomy" id="578455"/>
    <lineage>
        <taxon>Eukaryota</taxon>
        <taxon>Fungi</taxon>
        <taxon>Dikarya</taxon>
        <taxon>Ascomycota</taxon>
        <taxon>Pezizomycotina</taxon>
        <taxon>Sordariomycetes</taxon>
        <taxon>Sordariomycetidae</taxon>
        <taxon>Sordariales</taxon>
        <taxon>Chaetomiaceae</taxon>
        <taxon>Thermothielavioides</taxon>
        <taxon>Thermothielavioides terrestris</taxon>
    </lineage>
</organism>
<dbReference type="InterPro" id="IPR000330">
    <property type="entry name" value="SNF2_N"/>
</dbReference>
<dbReference type="HOGENOM" id="CLU_000315_3_2_1"/>
<keyword evidence="3" id="KW-0347">Helicase</keyword>
<feature type="domain" description="Helicase C-terminal" evidence="7">
    <location>
        <begin position="869"/>
        <end position="1019"/>
    </location>
</feature>
<accession>G2RD32</accession>
<dbReference type="KEGG" id="ttt:THITE_156710"/>
<feature type="region of interest" description="Disordered" evidence="5">
    <location>
        <begin position="1045"/>
        <end position="1085"/>
    </location>
</feature>
<dbReference type="PANTHER" id="PTHR45626">
    <property type="entry name" value="TRANSCRIPTION TERMINATION FACTOR 2-RELATED"/>
    <property type="match status" value="1"/>
</dbReference>
<dbReference type="Gene3D" id="3.40.50.300">
    <property type="entry name" value="P-loop containing nucleotide triphosphate hydrolases"/>
    <property type="match status" value="1"/>
</dbReference>
<dbReference type="GO" id="GO:0004386">
    <property type="term" value="F:helicase activity"/>
    <property type="evidence" value="ECO:0007669"/>
    <property type="project" value="UniProtKB-KW"/>
</dbReference>
<dbReference type="SMART" id="SM00487">
    <property type="entry name" value="DEXDc"/>
    <property type="match status" value="1"/>
</dbReference>
<dbReference type="GO" id="GO:0005524">
    <property type="term" value="F:ATP binding"/>
    <property type="evidence" value="ECO:0007669"/>
    <property type="project" value="UniProtKB-KW"/>
</dbReference>
<evidence type="ECO:0000259" key="7">
    <source>
        <dbReference type="PROSITE" id="PS51194"/>
    </source>
</evidence>
<feature type="region of interest" description="Disordered" evidence="5">
    <location>
        <begin position="131"/>
        <end position="222"/>
    </location>
</feature>
<evidence type="ECO:0000256" key="2">
    <source>
        <dbReference type="ARBA" id="ARBA00022801"/>
    </source>
</evidence>
<sequence length="1085" mass="121816">MSDVKVKVEEGSDTNGHGTTTAKIVIDLTGDSEDEAPIKQEEQADPHLQDTDSEYLEDSDHEESGDDSHPRSGPRRKRAAQDQHPGDVEMIRNIEDAQDMLDMLKLEQKMLKMRRKSDGLDRGGVKRLKSLDQRISRVKKRMQGLEAPSLGAQRSKKSKGNASVKTRASAAMGNPEMTAAMASGVTAKKRKPGNQMEKESSQKKGKRGTAVKPGRRGGKAARESVKLILSMLRSNDLMADAQEMADLPILQGIDATTVKDQKKQLQELSSKASKSDMKQMRGDMKMLGDARRWFHRKYDVLGDKYLIKGMKTPLPAYQFAAAGWMVGREKSSEAPQGGLLADSMGLGKTVQTLACICGNPPSKEDKSKGLMTTLVVVPASAVQQWINEIFRHCETIKACHYRLSDGMNDEARETFDIWVTSYEEVLRHYPSDSIIKAREQNKGLSADKCEELRAMYAGPLLHKQFYRVVLDEAHGIKSRTSQRTKACVSLQTKHSWALTGTPVQNKTAEIFPYMQFLKVPHSSNFLEFKSRYLRNDGNGELGALLQKTMLKRTMGTKFVGHALFELPRAHEAPPIMVKLSEEETIIYRHGLLPQRVEDIVRRFVSADLQNNANSSEDDLIQGAAGTSSPAQDRPGPSEFHDGPQGKNWMILALRLRQAASHPFLLEHLMKTVFGLEDIKWLIERLKSIQNKTPFITQIGRWCEEQLQLRQGPELAHQTATTGTDRLDFTGKFDMVPHLERVMKEMEGTNQNLCRRCGSIPDDGFAPEDCIDSLLAADPAAGRKRQGCQHCDTLIRNIRKSRDRSRMSRPAETAGKAGCSWKSRLPLMRPRGRGDDVNRIQPQNDKRSGFLEASDMKLADTLPQSAKTTVLQNIVLEWCDLYPGDKIIVFTEFVLLGRLVGRMLQDHDIDFLYYFGSMSHSEKNKAVNDFANNENIRVLIASIKCGGQALNLTCANRVIILDHWWNSAVEQQAFGRVYRMGQTKETYFARIMAKNTIDERLVQIQKDKLKMISQTIEDHDSSKNAISFEELVSLFGRPVRDKSGRIIGIEPDYDDEVDEDEDGDLEKDVDVDDSGDESSGWDSSRE</sequence>
<dbReference type="Pfam" id="PF00271">
    <property type="entry name" value="Helicase_C"/>
    <property type="match status" value="1"/>
</dbReference>
<reference evidence="8 9" key="1">
    <citation type="journal article" date="2011" name="Nat. Biotechnol.">
        <title>Comparative genomic analysis of the thermophilic biomass-degrading fungi Myceliophthora thermophila and Thielavia terrestris.</title>
        <authorList>
            <person name="Berka R.M."/>
            <person name="Grigoriev I.V."/>
            <person name="Otillar R."/>
            <person name="Salamov A."/>
            <person name="Grimwood J."/>
            <person name="Reid I."/>
            <person name="Ishmael N."/>
            <person name="John T."/>
            <person name="Darmond C."/>
            <person name="Moisan M.-C."/>
            <person name="Henrissat B."/>
            <person name="Coutinho P.M."/>
            <person name="Lombard V."/>
            <person name="Natvig D.O."/>
            <person name="Lindquist E."/>
            <person name="Schmutz J."/>
            <person name="Lucas S."/>
            <person name="Harris P."/>
            <person name="Powlowski J."/>
            <person name="Bellemare A."/>
            <person name="Taylor D."/>
            <person name="Butler G."/>
            <person name="de Vries R.P."/>
            <person name="Allijn I.E."/>
            <person name="van den Brink J."/>
            <person name="Ushinsky S."/>
            <person name="Storms R."/>
            <person name="Powell A.J."/>
            <person name="Paulsen I.T."/>
            <person name="Elbourne L.D.H."/>
            <person name="Baker S.E."/>
            <person name="Magnuson J."/>
            <person name="LaBoissiere S."/>
            <person name="Clutterbuck A.J."/>
            <person name="Martinez D."/>
            <person name="Wogulis M."/>
            <person name="de Leon A.L."/>
            <person name="Rey M.W."/>
            <person name="Tsang A."/>
        </authorList>
    </citation>
    <scope>NUCLEOTIDE SEQUENCE [LARGE SCALE GENOMIC DNA]</scope>
    <source>
        <strain evidence="9">ATCC 38088 / NRRL 8126</strain>
    </source>
</reference>
<feature type="compositionally biased region" description="Acidic residues" evidence="5">
    <location>
        <begin position="1050"/>
        <end position="1075"/>
    </location>
</feature>
<dbReference type="Gene3D" id="3.40.50.10810">
    <property type="entry name" value="Tandem AAA-ATPase domain"/>
    <property type="match status" value="1"/>
</dbReference>
<dbReference type="SMART" id="SM00490">
    <property type="entry name" value="HELICc"/>
    <property type="match status" value="1"/>
</dbReference>
<dbReference type="GO" id="GO:0016787">
    <property type="term" value="F:hydrolase activity"/>
    <property type="evidence" value="ECO:0007669"/>
    <property type="project" value="UniProtKB-KW"/>
</dbReference>
<dbReference type="EMBL" id="CP003013">
    <property type="protein sequence ID" value="AEO70725.1"/>
    <property type="molecule type" value="Genomic_DNA"/>
</dbReference>
<feature type="compositionally biased region" description="Low complexity" evidence="5">
    <location>
        <begin position="1076"/>
        <end position="1085"/>
    </location>
</feature>
<dbReference type="InterPro" id="IPR050628">
    <property type="entry name" value="SNF2_RAD54_helicase_TF"/>
</dbReference>
<dbReference type="PROSITE" id="PS51192">
    <property type="entry name" value="HELICASE_ATP_BIND_1"/>
    <property type="match status" value="1"/>
</dbReference>
<keyword evidence="4" id="KW-0067">ATP-binding</keyword>
<dbReference type="InterPro" id="IPR049730">
    <property type="entry name" value="SNF2/RAD54-like_C"/>
</dbReference>
<evidence type="ECO:0000256" key="4">
    <source>
        <dbReference type="ARBA" id="ARBA00022840"/>
    </source>
</evidence>
<evidence type="ECO:0000313" key="9">
    <source>
        <dbReference type="Proteomes" id="UP000008181"/>
    </source>
</evidence>
<evidence type="ECO:0000256" key="5">
    <source>
        <dbReference type="SAM" id="MobiDB-lite"/>
    </source>
</evidence>
<feature type="region of interest" description="Disordered" evidence="5">
    <location>
        <begin position="1"/>
        <end position="88"/>
    </location>
</feature>
<dbReference type="GO" id="GO:0008094">
    <property type="term" value="F:ATP-dependent activity, acting on DNA"/>
    <property type="evidence" value="ECO:0007669"/>
    <property type="project" value="TreeGrafter"/>
</dbReference>
<dbReference type="InterPro" id="IPR038718">
    <property type="entry name" value="SNF2-like_sf"/>
</dbReference>
<feature type="compositionally biased region" description="Polar residues" evidence="5">
    <location>
        <begin position="13"/>
        <end position="22"/>
    </location>
</feature>
<dbReference type="PANTHER" id="PTHR45626:SF17">
    <property type="entry name" value="HELICASE-LIKE TRANSCRIPTION FACTOR"/>
    <property type="match status" value="1"/>
</dbReference>
<dbReference type="CDD" id="cd18008">
    <property type="entry name" value="DEXDc_SHPRH-like"/>
    <property type="match status" value="1"/>
</dbReference>
<dbReference type="InterPro" id="IPR001650">
    <property type="entry name" value="Helicase_C-like"/>
</dbReference>
<proteinExistence type="predicted"/>
<dbReference type="STRING" id="578455.G2RD32"/>
<gene>
    <name evidence="8" type="ORF">THITE_156710</name>
</gene>
<name>G2RD32_THETT</name>
<evidence type="ECO:0000256" key="1">
    <source>
        <dbReference type="ARBA" id="ARBA00022741"/>
    </source>
</evidence>
<keyword evidence="9" id="KW-1185">Reference proteome</keyword>